<evidence type="ECO:0000313" key="1">
    <source>
        <dbReference type="EMBL" id="NRD24532.1"/>
    </source>
</evidence>
<name>A0ABX2E9Q1_9FLAO</name>
<keyword evidence="2" id="KW-1185">Reference proteome</keyword>
<proteinExistence type="predicted"/>
<gene>
    <name evidence="1" type="ORF">HNV10_14835</name>
</gene>
<dbReference type="RefSeq" id="WP_173302174.1">
    <property type="nucleotide sequence ID" value="NZ_JABRWQ010000006.1"/>
</dbReference>
<comment type="caution">
    <text evidence="1">The sequence shown here is derived from an EMBL/GenBank/DDBJ whole genome shotgun (WGS) entry which is preliminary data.</text>
</comment>
<accession>A0ABX2E9Q1</accession>
<dbReference type="EMBL" id="JABRWQ010000006">
    <property type="protein sequence ID" value="NRD24532.1"/>
    <property type="molecule type" value="Genomic_DNA"/>
</dbReference>
<protein>
    <submittedName>
        <fullName evidence="1">DUF4435 domain-containing protein</fullName>
    </submittedName>
</protein>
<reference evidence="1 2" key="1">
    <citation type="journal article" date="2015" name="Int. J. Syst. Evol. Microbiol.">
        <title>Winogradskyella litoriviva sp. nov., isolated from coastal seawater.</title>
        <authorList>
            <person name="Nedashkovskaya O.I."/>
            <person name="Kukhlevskiy A.D."/>
            <person name="Zhukova N.V."/>
            <person name="Kim S.J."/>
            <person name="Rhee S.K."/>
            <person name="Mikhailov V.V."/>
        </authorList>
    </citation>
    <scope>NUCLEOTIDE SEQUENCE [LARGE SCALE GENOMIC DNA]</scope>
    <source>
        <strain evidence="1 2">KMM6491</strain>
    </source>
</reference>
<dbReference type="Proteomes" id="UP000805085">
    <property type="component" value="Unassembled WGS sequence"/>
</dbReference>
<organism evidence="1 2">
    <name type="scientific">Winogradskyella litoriviva</name>
    <dbReference type="NCBI Taxonomy" id="1220182"/>
    <lineage>
        <taxon>Bacteria</taxon>
        <taxon>Pseudomonadati</taxon>
        <taxon>Bacteroidota</taxon>
        <taxon>Flavobacteriia</taxon>
        <taxon>Flavobacteriales</taxon>
        <taxon>Flavobacteriaceae</taxon>
        <taxon>Winogradskyella</taxon>
    </lineage>
</organism>
<sequence length="295" mass="34320">MEEFITNERIANSIMQNKSFKGYYLIVEGPKDSKLYGKFFNSDKVSIKEAFGNQRVQDIFKILTERGFDKKLGIIDSDFRKITGNEVDIDGIFMTDDHDIEVMIMKTKALDDVVRVFCSQSRVQAFEKEKGISIKNKIFDLGKEIGYLKLANKTFDLGLVFKPKNPEGNHLKYKNFICDKTLDFLGTDKMITTTNNYSVNKSSKIESIQVISERLTETKETEYILEQLVNGHDLSQILYILMKKVLKSRNRMLQDHNSIEDSLTLAYDLNDFKETYLYEDIQNWSEQREIEILLT</sequence>
<evidence type="ECO:0000313" key="2">
    <source>
        <dbReference type="Proteomes" id="UP000805085"/>
    </source>
</evidence>